<proteinExistence type="predicted"/>
<sequence>MNIPFKLAYNTTVQFAGRFITAVSAAGITYLIASKFSVGNYGIYTAILSFVSLFYVFTDFGFNAIFVREVGLDSEKQKSYFKNLLGLRIVTSVLVVFIAVATLSFTDYSGLAKLGIIIGLLLIVTQSLAATALAVFQAKIRYDQALIADTFGAVANLVFVYIAVVNFSNILLVILALVTGSAVRTIVALYLARFQIGDLEISFDWIFWKKIIIPAIPIGALAIFSQFNAQIDKQIVFLAHYKASLGLEGQTAAGIYGLAYKIFEFGVALPTFIMNVGYPLMIQKKEEGEEKLLNFSKKLGILLLIIGFLGLVSGWVLSPWVFNIPGLEKFSQSVPTLRVLLIGLPLFFITPVSLWLAISINKEKEMMFIYGFVAALNLVANLFFVPSFGYNAAAVITVVSEGLILLLSFGVLWLEIKKIKT</sequence>
<feature type="transmembrane region" description="Helical" evidence="5">
    <location>
        <begin position="211"/>
        <end position="231"/>
    </location>
</feature>
<dbReference type="InterPro" id="IPR002797">
    <property type="entry name" value="Polysacc_synth"/>
</dbReference>
<feature type="transmembrane region" description="Helical" evidence="5">
    <location>
        <begin position="146"/>
        <end position="164"/>
    </location>
</feature>
<organism evidence="6 7">
    <name type="scientific">Candidatus Woykebacteria bacterium RBG_13_40_15</name>
    <dbReference type="NCBI Taxonomy" id="1802593"/>
    <lineage>
        <taxon>Bacteria</taxon>
        <taxon>Candidatus Woykeibacteriota</taxon>
    </lineage>
</organism>
<evidence type="ECO:0000256" key="1">
    <source>
        <dbReference type="ARBA" id="ARBA00004141"/>
    </source>
</evidence>
<feature type="transmembrane region" description="Helical" evidence="5">
    <location>
        <begin position="44"/>
        <end position="65"/>
    </location>
</feature>
<dbReference type="PANTHER" id="PTHR43424">
    <property type="entry name" value="LOCUS PUTATIVE PROTEIN 1-RELATED"/>
    <property type="match status" value="1"/>
</dbReference>
<feature type="transmembrane region" description="Helical" evidence="5">
    <location>
        <begin position="337"/>
        <end position="360"/>
    </location>
</feature>
<accession>A0A1G1W9K5</accession>
<dbReference type="Proteomes" id="UP000176631">
    <property type="component" value="Unassembled WGS sequence"/>
</dbReference>
<dbReference type="AlphaFoldDB" id="A0A1G1W9K5"/>
<feature type="transmembrane region" description="Helical" evidence="5">
    <location>
        <begin position="170"/>
        <end position="191"/>
    </location>
</feature>
<evidence type="ECO:0000256" key="5">
    <source>
        <dbReference type="SAM" id="Phobius"/>
    </source>
</evidence>
<protein>
    <submittedName>
        <fullName evidence="6">Uncharacterized protein</fullName>
    </submittedName>
</protein>
<dbReference type="InterPro" id="IPR052556">
    <property type="entry name" value="PolySynth_Transporter"/>
</dbReference>
<reference evidence="6 7" key="1">
    <citation type="journal article" date="2016" name="Nat. Commun.">
        <title>Thousands of microbial genomes shed light on interconnected biogeochemical processes in an aquifer system.</title>
        <authorList>
            <person name="Anantharaman K."/>
            <person name="Brown C.T."/>
            <person name="Hug L.A."/>
            <person name="Sharon I."/>
            <person name="Castelle C.J."/>
            <person name="Probst A.J."/>
            <person name="Thomas B.C."/>
            <person name="Singh A."/>
            <person name="Wilkins M.J."/>
            <person name="Karaoz U."/>
            <person name="Brodie E.L."/>
            <person name="Williams K.H."/>
            <person name="Hubbard S.S."/>
            <person name="Banfield J.F."/>
        </authorList>
    </citation>
    <scope>NUCLEOTIDE SEQUENCE [LARGE SCALE GENOMIC DNA]</scope>
</reference>
<feature type="transmembrane region" description="Helical" evidence="5">
    <location>
        <begin position="392"/>
        <end position="414"/>
    </location>
</feature>
<feature type="transmembrane region" description="Helical" evidence="5">
    <location>
        <begin position="85"/>
        <end position="105"/>
    </location>
</feature>
<keyword evidence="2 5" id="KW-0812">Transmembrane</keyword>
<dbReference type="PANTHER" id="PTHR43424:SF1">
    <property type="entry name" value="LOCUS PUTATIVE PROTEIN 1-RELATED"/>
    <property type="match status" value="1"/>
</dbReference>
<dbReference type="Pfam" id="PF01943">
    <property type="entry name" value="Polysacc_synt"/>
    <property type="match status" value="1"/>
</dbReference>
<dbReference type="STRING" id="1802593.A2172_00385"/>
<evidence type="ECO:0000256" key="4">
    <source>
        <dbReference type="ARBA" id="ARBA00023136"/>
    </source>
</evidence>
<comment type="caution">
    <text evidence="6">The sequence shown here is derived from an EMBL/GenBank/DDBJ whole genome shotgun (WGS) entry which is preliminary data.</text>
</comment>
<feature type="transmembrane region" description="Helical" evidence="5">
    <location>
        <begin position="299"/>
        <end position="317"/>
    </location>
</feature>
<comment type="subcellular location">
    <subcellularLocation>
        <location evidence="1">Membrane</location>
        <topology evidence="1">Multi-pass membrane protein</topology>
    </subcellularLocation>
</comment>
<gene>
    <name evidence="6" type="ORF">A2172_00385</name>
</gene>
<dbReference type="GO" id="GO:0016020">
    <property type="term" value="C:membrane"/>
    <property type="evidence" value="ECO:0007669"/>
    <property type="project" value="UniProtKB-SubCell"/>
</dbReference>
<keyword evidence="3 5" id="KW-1133">Transmembrane helix</keyword>
<dbReference type="EMBL" id="MHCP01000014">
    <property type="protein sequence ID" value="OGY24311.1"/>
    <property type="molecule type" value="Genomic_DNA"/>
</dbReference>
<feature type="transmembrane region" description="Helical" evidence="5">
    <location>
        <begin position="111"/>
        <end position="134"/>
    </location>
</feature>
<evidence type="ECO:0000313" key="7">
    <source>
        <dbReference type="Proteomes" id="UP000176631"/>
    </source>
</evidence>
<feature type="transmembrane region" description="Helical" evidence="5">
    <location>
        <begin position="12"/>
        <end position="32"/>
    </location>
</feature>
<keyword evidence="4 5" id="KW-0472">Membrane</keyword>
<evidence type="ECO:0000313" key="6">
    <source>
        <dbReference type="EMBL" id="OGY24311.1"/>
    </source>
</evidence>
<evidence type="ECO:0000256" key="3">
    <source>
        <dbReference type="ARBA" id="ARBA00022989"/>
    </source>
</evidence>
<feature type="transmembrane region" description="Helical" evidence="5">
    <location>
        <begin position="367"/>
        <end position="386"/>
    </location>
</feature>
<name>A0A1G1W9K5_9BACT</name>
<feature type="transmembrane region" description="Helical" evidence="5">
    <location>
        <begin position="251"/>
        <end position="278"/>
    </location>
</feature>
<evidence type="ECO:0000256" key="2">
    <source>
        <dbReference type="ARBA" id="ARBA00022692"/>
    </source>
</evidence>